<keyword evidence="4" id="KW-1185">Reference proteome</keyword>
<gene>
    <name evidence="3" type="ORF">QOZ93_002407</name>
</gene>
<evidence type="ECO:0000313" key="3">
    <source>
        <dbReference type="EMBL" id="MDQ0480658.1"/>
    </source>
</evidence>
<reference evidence="3 4" key="1">
    <citation type="submission" date="2023-07" db="EMBL/GenBank/DDBJ databases">
        <title>Genomic Encyclopedia of Type Strains, Phase IV (KMG-IV): sequencing the most valuable type-strain genomes for metagenomic binning, comparative biology and taxonomic classification.</title>
        <authorList>
            <person name="Goeker M."/>
        </authorList>
    </citation>
    <scope>NUCLEOTIDE SEQUENCE [LARGE SCALE GENOMIC DNA]</scope>
    <source>
        <strain evidence="3 4">DSM 1400</strain>
    </source>
</reference>
<comment type="caution">
    <text evidence="3">The sequence shown here is derived from an EMBL/GenBank/DDBJ whole genome shotgun (WGS) entry which is preliminary data.</text>
</comment>
<dbReference type="Proteomes" id="UP001224418">
    <property type="component" value="Unassembled WGS sequence"/>
</dbReference>
<feature type="coiled-coil region" evidence="1">
    <location>
        <begin position="172"/>
        <end position="199"/>
    </location>
</feature>
<dbReference type="RefSeq" id="WP_307356731.1">
    <property type="nucleotide sequence ID" value="NZ_BAAACJ010000042.1"/>
</dbReference>
<dbReference type="PANTHER" id="PTHR40032">
    <property type="entry name" value="EXPORTED PROTEIN-RELATED"/>
    <property type="match status" value="1"/>
</dbReference>
<protein>
    <recommendedName>
        <fullName evidence="2">Putative amidase domain-containing protein</fullName>
    </recommendedName>
</protein>
<dbReference type="EMBL" id="JAUSWN010000024">
    <property type="protein sequence ID" value="MDQ0480658.1"/>
    <property type="molecule type" value="Genomic_DNA"/>
</dbReference>
<name>A0ABU0JU79_HATLI</name>
<accession>A0ABU0JU79</accession>
<dbReference type="InterPro" id="IPR024301">
    <property type="entry name" value="Amidase_6"/>
</dbReference>
<sequence length="409" mass="48548">MNENISMLLSNLEGYFHRRYESLAKLNCKTYEDFFIDTNEAMESCKINEFIINTLVDYRKQIGANNSLTNYKFKLHITNLLKIEDTYNLMVKENFKYKYRGYPLYTMGSIEHNFVLAKVGREYKIIEHDDKDRFISHIKKLFQEEVKDHRNKNYEKASGLFYNENRCLNESKNHMEVNNEKFKENLEKLTLSLNKVKKEILEKAQLYRKNFLSDNNVLLKEDHTKKSEIGSKLRQEYQWKEYDRNAAYEYARKWWNKTNPKYLNFHGLGGDCTNFTSQCVHAGGISMDLEKPYIWKYFSSEHNSTSERIGRSSSWTSVMEFRKYAQLNTIGKGLRAEVGHDLKVVERGDIVQIEDEHSTIVVNNIYKQDQLIDILISSHTDDRFNESLIEEWPNEDFEKTVIKIKGCYI</sequence>
<evidence type="ECO:0000256" key="1">
    <source>
        <dbReference type="SAM" id="Coils"/>
    </source>
</evidence>
<proteinExistence type="predicted"/>
<feature type="domain" description="Putative amidase" evidence="2">
    <location>
        <begin position="241"/>
        <end position="392"/>
    </location>
</feature>
<organism evidence="3 4">
    <name type="scientific">Hathewaya limosa</name>
    <name type="common">Clostridium limosum</name>
    <dbReference type="NCBI Taxonomy" id="1536"/>
    <lineage>
        <taxon>Bacteria</taxon>
        <taxon>Bacillati</taxon>
        <taxon>Bacillota</taxon>
        <taxon>Clostridia</taxon>
        <taxon>Eubacteriales</taxon>
        <taxon>Clostridiaceae</taxon>
        <taxon>Hathewaya</taxon>
    </lineage>
</organism>
<keyword evidence="1" id="KW-0175">Coiled coil</keyword>
<dbReference type="Pfam" id="PF12671">
    <property type="entry name" value="Amidase_6"/>
    <property type="match status" value="1"/>
</dbReference>
<evidence type="ECO:0000313" key="4">
    <source>
        <dbReference type="Proteomes" id="UP001224418"/>
    </source>
</evidence>
<dbReference type="PANTHER" id="PTHR40032:SF1">
    <property type="entry name" value="EXPORTED PROTEIN"/>
    <property type="match status" value="1"/>
</dbReference>
<evidence type="ECO:0000259" key="2">
    <source>
        <dbReference type="Pfam" id="PF12671"/>
    </source>
</evidence>